<dbReference type="OrthoDB" id="2650714at2"/>
<gene>
    <name evidence="1" type="ORF">D7M11_18730</name>
</gene>
<dbReference type="EMBL" id="RBAH01000013">
    <property type="protein sequence ID" value="RKN82062.1"/>
    <property type="molecule type" value="Genomic_DNA"/>
</dbReference>
<dbReference type="InterPro" id="IPR028994">
    <property type="entry name" value="Integrin_alpha_N"/>
</dbReference>
<protein>
    <recommendedName>
        <fullName evidence="3">VCBS repeat-containing protein</fullName>
    </recommendedName>
</protein>
<comment type="caution">
    <text evidence="1">The sequence shown here is derived from an EMBL/GenBank/DDBJ whole genome shotgun (WGS) entry which is preliminary data.</text>
</comment>
<evidence type="ECO:0000313" key="2">
    <source>
        <dbReference type="Proteomes" id="UP000282311"/>
    </source>
</evidence>
<evidence type="ECO:0008006" key="3">
    <source>
        <dbReference type="Google" id="ProtNLM"/>
    </source>
</evidence>
<reference evidence="1 2" key="1">
    <citation type="journal article" date="2007" name="Int. J. Syst. Evol. Microbiol.">
        <title>Paenibacillus ginsengarvi sp. nov., isolated from soil from ginseng cultivation.</title>
        <authorList>
            <person name="Yoon M.H."/>
            <person name="Ten L.N."/>
            <person name="Im W.T."/>
        </authorList>
    </citation>
    <scope>NUCLEOTIDE SEQUENCE [LARGE SCALE GENOMIC DNA]</scope>
    <source>
        <strain evidence="1 2">KCTC 13059</strain>
    </source>
</reference>
<dbReference type="AlphaFoldDB" id="A0A3B0C7Y7"/>
<evidence type="ECO:0000313" key="1">
    <source>
        <dbReference type="EMBL" id="RKN82062.1"/>
    </source>
</evidence>
<sequence>MFAAAALLWICGCGIPAAPIDLIKPPRLAAGSFGTDDPGDLRAMLPAGAKIAVAGSGAGGDAISFGDVDGDGFDEAIVVYEEGGRTDKAIKAALLKRQQERWHVVWDTKGYGRGLDYAGVADLNRDGSGEILLGWTMGAGENGLDIYEWKNNSLSLRSQESYQGRFVLSSLYENSGE</sequence>
<organism evidence="1 2">
    <name type="scientific">Paenibacillus ginsengarvi</name>
    <dbReference type="NCBI Taxonomy" id="400777"/>
    <lineage>
        <taxon>Bacteria</taxon>
        <taxon>Bacillati</taxon>
        <taxon>Bacillota</taxon>
        <taxon>Bacilli</taxon>
        <taxon>Bacillales</taxon>
        <taxon>Paenibacillaceae</taxon>
        <taxon>Paenibacillus</taxon>
    </lineage>
</organism>
<accession>A0A3B0C7Y7</accession>
<name>A0A3B0C7Y7_9BACL</name>
<dbReference type="Proteomes" id="UP000282311">
    <property type="component" value="Unassembled WGS sequence"/>
</dbReference>
<dbReference type="SUPFAM" id="SSF69318">
    <property type="entry name" value="Integrin alpha N-terminal domain"/>
    <property type="match status" value="1"/>
</dbReference>
<keyword evidence="2" id="KW-1185">Reference proteome</keyword>
<proteinExistence type="predicted"/>